<organism evidence="1 2">
    <name type="scientific">Bacillus pseudomycoides</name>
    <dbReference type="NCBI Taxonomy" id="64104"/>
    <lineage>
        <taxon>Bacteria</taxon>
        <taxon>Bacillati</taxon>
        <taxon>Bacillota</taxon>
        <taxon>Bacilli</taxon>
        <taxon>Bacillales</taxon>
        <taxon>Bacillaceae</taxon>
        <taxon>Bacillus</taxon>
        <taxon>Bacillus cereus group</taxon>
    </lineage>
</organism>
<evidence type="ECO:0000313" key="2">
    <source>
        <dbReference type="Proteomes" id="UP000221020"/>
    </source>
</evidence>
<dbReference type="RefSeq" id="WP_097895818.1">
    <property type="nucleotide sequence ID" value="NZ_NVOR01000010.1"/>
</dbReference>
<evidence type="ECO:0000313" key="1">
    <source>
        <dbReference type="EMBL" id="PED83986.1"/>
    </source>
</evidence>
<reference evidence="1 2" key="1">
    <citation type="submission" date="2017-09" db="EMBL/GenBank/DDBJ databases">
        <title>Large-scale bioinformatics analysis of Bacillus genomes uncovers conserved roles of natural products in bacterial physiology.</title>
        <authorList>
            <consortium name="Agbiome Team Llc"/>
            <person name="Bleich R.M."/>
            <person name="Grubbs K.J."/>
            <person name="Santa Maria K.C."/>
            <person name="Allen S.E."/>
            <person name="Farag S."/>
            <person name="Shank E.A."/>
            <person name="Bowers A."/>
        </authorList>
    </citation>
    <scope>NUCLEOTIDE SEQUENCE [LARGE SCALE GENOMIC DNA]</scope>
    <source>
        <strain evidence="1 2">AFS092012</strain>
    </source>
</reference>
<sequence length="100" mass="11606">MRADLKVKPKLETNLPESLFNALKKINEHNNYINSREASGILCRHGEKFKASKEASTLEDIRKDTIYAINEWMNYKCISKFGRDYNPQPVSDVNPFDDLK</sequence>
<accession>A0AA91VER4</accession>
<dbReference type="EMBL" id="NVOR01000010">
    <property type="protein sequence ID" value="PED83986.1"/>
    <property type="molecule type" value="Genomic_DNA"/>
</dbReference>
<gene>
    <name evidence="1" type="ORF">CON65_03675</name>
</gene>
<dbReference type="Proteomes" id="UP000221020">
    <property type="component" value="Unassembled WGS sequence"/>
</dbReference>
<proteinExistence type="predicted"/>
<name>A0AA91VER4_9BACI</name>
<protein>
    <submittedName>
        <fullName evidence="1">Uncharacterized protein</fullName>
    </submittedName>
</protein>
<comment type="caution">
    <text evidence="1">The sequence shown here is derived from an EMBL/GenBank/DDBJ whole genome shotgun (WGS) entry which is preliminary data.</text>
</comment>
<dbReference type="AlphaFoldDB" id="A0AA91VER4"/>